<comment type="function">
    <text evidence="5">This is one of the proteins that binds to the 5S RNA in the ribosome where it forms part of the central protuberance.</text>
</comment>
<gene>
    <name evidence="5" type="primary">rplY</name>
    <name evidence="5" type="synonym">ctc</name>
    <name evidence="8" type="ORF">FRD01_07085</name>
</gene>
<dbReference type="KEGG" id="bbae:FRD01_07085"/>
<keyword evidence="3 5" id="KW-0689">Ribosomal protein</keyword>
<dbReference type="CDD" id="cd00495">
    <property type="entry name" value="Ribosomal_L25_TL5_CTC"/>
    <property type="match status" value="1"/>
</dbReference>
<evidence type="ECO:0000256" key="5">
    <source>
        <dbReference type="HAMAP-Rule" id="MF_01334"/>
    </source>
</evidence>
<evidence type="ECO:0000256" key="1">
    <source>
        <dbReference type="ARBA" id="ARBA00022730"/>
    </source>
</evidence>
<dbReference type="InterPro" id="IPR020056">
    <property type="entry name" value="Rbsml_bL25/Gln-tRNA_synth_N"/>
</dbReference>
<evidence type="ECO:0000313" key="9">
    <source>
        <dbReference type="Proteomes" id="UP000321595"/>
    </source>
</evidence>
<comment type="similarity">
    <text evidence="5">Belongs to the bacterial ribosomal protein bL25 family. CTC subfamily.</text>
</comment>
<dbReference type="InterPro" id="IPR020930">
    <property type="entry name" value="Ribosomal_uL5_bac-type"/>
</dbReference>
<evidence type="ECO:0000256" key="4">
    <source>
        <dbReference type="ARBA" id="ARBA00023274"/>
    </source>
</evidence>
<dbReference type="PANTHER" id="PTHR33284:SF1">
    <property type="entry name" value="RIBOSOMAL PROTEIN L25_GLN-TRNA SYNTHETASE, ANTI-CODON-BINDING DOMAIN-CONTAINING PROTEIN"/>
    <property type="match status" value="1"/>
</dbReference>
<evidence type="ECO:0000259" key="6">
    <source>
        <dbReference type="Pfam" id="PF01386"/>
    </source>
</evidence>
<evidence type="ECO:0000256" key="3">
    <source>
        <dbReference type="ARBA" id="ARBA00022980"/>
    </source>
</evidence>
<dbReference type="GO" id="GO:0008097">
    <property type="term" value="F:5S rRNA binding"/>
    <property type="evidence" value="ECO:0007669"/>
    <property type="project" value="InterPro"/>
</dbReference>
<dbReference type="GO" id="GO:0006412">
    <property type="term" value="P:translation"/>
    <property type="evidence" value="ECO:0007669"/>
    <property type="project" value="UniProtKB-UniRule"/>
</dbReference>
<dbReference type="OrthoDB" id="9786489at2"/>
<dbReference type="Pfam" id="PF14693">
    <property type="entry name" value="Ribosomal_TL5_C"/>
    <property type="match status" value="1"/>
</dbReference>
<dbReference type="PANTHER" id="PTHR33284">
    <property type="entry name" value="RIBOSOMAL PROTEIN L25/GLN-TRNA SYNTHETASE, ANTI-CODON-BINDING DOMAIN-CONTAINING PROTEIN"/>
    <property type="match status" value="1"/>
</dbReference>
<dbReference type="SUPFAM" id="SSF50715">
    <property type="entry name" value="Ribosomal protein L25-like"/>
    <property type="match status" value="1"/>
</dbReference>
<proteinExistence type="inferred from homology"/>
<keyword evidence="9" id="KW-1185">Reference proteome</keyword>
<reference evidence="8 9" key="1">
    <citation type="submission" date="2019-08" db="EMBL/GenBank/DDBJ databases">
        <authorList>
            <person name="Liang Q."/>
        </authorList>
    </citation>
    <scope>NUCLEOTIDE SEQUENCE [LARGE SCALE GENOMIC DNA]</scope>
    <source>
        <strain evidence="8 9">V1718</strain>
    </source>
</reference>
<feature type="domain" description="Large ribosomal subunit protein bL25 L25" evidence="6">
    <location>
        <begin position="13"/>
        <end position="100"/>
    </location>
</feature>
<sequence length="199" mass="21729">MEERMSTKPTFSVTGRTESGKGVARKLRAAGQLPAVCYGMNSETISVVADPDALYKLLTGPRRRNIVFRLEIEGGSSFDYVMVKEYQIDPIKRDLVHADFVVVDPNKKVKVTVPVETTGRSRGEREGGKLRAVRPQVELMARPDDIPEKLTHDISDLGLGAVFLASELELPEGVEPGYKADFAVYQIAVPRGAAAKGKG</sequence>
<keyword evidence="4 5" id="KW-0687">Ribonucleoprotein</keyword>
<dbReference type="InterPro" id="IPR029751">
    <property type="entry name" value="Ribosomal_L25_dom"/>
</dbReference>
<keyword evidence="1 5" id="KW-0699">rRNA-binding</keyword>
<dbReference type="NCBIfam" id="TIGR00731">
    <property type="entry name" value="bL25_bact_ctc"/>
    <property type="match status" value="1"/>
</dbReference>
<dbReference type="InterPro" id="IPR011035">
    <property type="entry name" value="Ribosomal_bL25/Gln-tRNA_synth"/>
</dbReference>
<feature type="domain" description="Large ribosomal subunit protein bL25 beta" evidence="7">
    <location>
        <begin position="108"/>
        <end position="191"/>
    </location>
</feature>
<evidence type="ECO:0000313" key="8">
    <source>
        <dbReference type="EMBL" id="QED27009.1"/>
    </source>
</evidence>
<name>A0A5B8XUE0_9DELT</name>
<evidence type="ECO:0000259" key="7">
    <source>
        <dbReference type="Pfam" id="PF14693"/>
    </source>
</evidence>
<evidence type="ECO:0000256" key="2">
    <source>
        <dbReference type="ARBA" id="ARBA00022884"/>
    </source>
</evidence>
<dbReference type="AlphaFoldDB" id="A0A5B8XUE0"/>
<dbReference type="Gene3D" id="2.170.120.20">
    <property type="entry name" value="Ribosomal protein L25, beta domain"/>
    <property type="match status" value="1"/>
</dbReference>
<dbReference type="InterPro" id="IPR020057">
    <property type="entry name" value="Ribosomal_bL25_b-dom"/>
</dbReference>
<dbReference type="Proteomes" id="UP000321595">
    <property type="component" value="Chromosome"/>
</dbReference>
<organism evidence="8 9">
    <name type="scientific">Microvenator marinus</name>
    <dbReference type="NCBI Taxonomy" id="2600177"/>
    <lineage>
        <taxon>Bacteria</taxon>
        <taxon>Deltaproteobacteria</taxon>
        <taxon>Bradymonadales</taxon>
        <taxon>Microvenatoraceae</taxon>
        <taxon>Microvenator</taxon>
    </lineage>
</organism>
<dbReference type="Gene3D" id="2.40.240.10">
    <property type="entry name" value="Ribosomal Protein L25, Chain P"/>
    <property type="match status" value="1"/>
</dbReference>
<dbReference type="InterPro" id="IPR037121">
    <property type="entry name" value="Ribosomal_bL25_C"/>
</dbReference>
<protein>
    <recommendedName>
        <fullName evidence="5">Large ribosomal subunit protein bL25</fullName>
    </recommendedName>
    <alternativeName>
        <fullName evidence="5">General stress protein CTC</fullName>
    </alternativeName>
</protein>
<dbReference type="HAMAP" id="MF_01334">
    <property type="entry name" value="Ribosomal_bL25_CTC"/>
    <property type="match status" value="1"/>
</dbReference>
<dbReference type="Pfam" id="PF01386">
    <property type="entry name" value="Ribosomal_L25p"/>
    <property type="match status" value="1"/>
</dbReference>
<dbReference type="InterPro" id="IPR001021">
    <property type="entry name" value="Ribosomal_bL25_long"/>
</dbReference>
<accession>A0A5B8XUE0</accession>
<dbReference type="EMBL" id="CP042467">
    <property type="protein sequence ID" value="QED27009.1"/>
    <property type="molecule type" value="Genomic_DNA"/>
</dbReference>
<dbReference type="GO" id="GO:0003735">
    <property type="term" value="F:structural constituent of ribosome"/>
    <property type="evidence" value="ECO:0007669"/>
    <property type="project" value="InterPro"/>
</dbReference>
<dbReference type="GO" id="GO:0022625">
    <property type="term" value="C:cytosolic large ribosomal subunit"/>
    <property type="evidence" value="ECO:0007669"/>
    <property type="project" value="TreeGrafter"/>
</dbReference>
<keyword evidence="2 5" id="KW-0694">RNA-binding</keyword>
<comment type="subunit">
    <text evidence="5">Part of the 50S ribosomal subunit; part of the 5S rRNA/L5/L18/L25 subcomplex. Contacts the 5S rRNA. Binds to the 5S rRNA independently of L5 and L18.</text>
</comment>